<feature type="domain" description="Histidine kinase" evidence="8">
    <location>
        <begin position="294"/>
        <end position="512"/>
    </location>
</feature>
<comment type="caution">
    <text evidence="11">The sequence shown here is derived from an EMBL/GenBank/DDBJ whole genome shotgun (WGS) entry which is preliminary data.</text>
</comment>
<feature type="domain" description="PAS" evidence="10">
    <location>
        <begin position="147"/>
        <end position="195"/>
    </location>
</feature>
<dbReference type="InterPro" id="IPR036097">
    <property type="entry name" value="HisK_dim/P_sf"/>
</dbReference>
<feature type="modified residue" description="4-aspartylphosphate" evidence="7">
    <location>
        <position position="67"/>
    </location>
</feature>
<dbReference type="InterPro" id="IPR036890">
    <property type="entry name" value="HATPase_C_sf"/>
</dbReference>
<dbReference type="InterPro" id="IPR001789">
    <property type="entry name" value="Sig_transdc_resp-reg_receiver"/>
</dbReference>
<dbReference type="PROSITE" id="PS50110">
    <property type="entry name" value="RESPONSE_REGULATORY"/>
    <property type="match status" value="2"/>
</dbReference>
<comment type="subcellular location">
    <subcellularLocation>
        <location evidence="2">Cell inner membrane</location>
        <topology evidence="2">Multi-pass membrane protein</topology>
    </subcellularLocation>
</comment>
<dbReference type="Pfam" id="PF00072">
    <property type="entry name" value="Response_reg"/>
    <property type="match status" value="2"/>
</dbReference>
<dbReference type="CDD" id="cd00130">
    <property type="entry name" value="PAS"/>
    <property type="match status" value="1"/>
</dbReference>
<sequence length="655" mass="71850">MSDSDVDAINTTIDRAGHTVLVVDDNPATRYATVRVLRAAGFQADEAATGAQGLERSADGVSAVVLDVHLPDMDGFEVCRRIRERPGTELLPVVHLSAAYVRDRDRIHGLNSGADAYLVHPVEPALLIGTVQALIRARTAEVQLRQSEHRFRAIYQHAQSGIATIDGDGRFREANPAMLRMLGRPADEVSGRSVIDFAPGGPGSEAARQLPALLAAGEEGWRGEFPLLHADGRLVYVDWSVSGPIEPGRRIAVAIDASERHDLEQRRREVLEREQAARASAERHNRTKDDFIAVLSHELRTPLNAILGWVHILKRRLPELPESSRGLAAIERNVITQARIISDILDVSRINSGKLHLEREEIDPAETVAESLASLRPGIDEKQLRVQTDIDAAHEPAWLDPTRFQQIFFNLLTNAIKFSDTGGVIQVLLRRCGDVLELEVRDHGRGIEPEFLPHLFDRFTQSDSPGSRRHGGLGLGLSIVKHLAELHGGSVSAASPGVGQGAAMTVRLPVNQAGPAAPDAAPEDPEEHEALDLDGLDVLVVEDDRETAEMLQLVLSERRANVRVERDYEGAVQALSQRWPQVMVSDIGLPGRDGYDLLARVRLMERDRSRPLPVIALTAFGRPQDRERMLASGFDLHLGKPLTPHLLLQAIVAVT</sequence>
<dbReference type="InterPro" id="IPR005467">
    <property type="entry name" value="His_kinase_dom"/>
</dbReference>
<comment type="catalytic activity">
    <reaction evidence="1">
        <text>ATP + protein L-histidine = ADP + protein N-phospho-L-histidine.</text>
        <dbReference type="EC" id="2.7.13.3"/>
    </reaction>
</comment>
<dbReference type="AlphaFoldDB" id="A0A936ZTX2"/>
<dbReference type="InterPro" id="IPR003661">
    <property type="entry name" value="HisK_dim/P_dom"/>
</dbReference>
<organism evidence="11 12">
    <name type="scientific">Ramlibacter aurantiacus</name>
    <dbReference type="NCBI Taxonomy" id="2801330"/>
    <lineage>
        <taxon>Bacteria</taxon>
        <taxon>Pseudomonadati</taxon>
        <taxon>Pseudomonadota</taxon>
        <taxon>Betaproteobacteria</taxon>
        <taxon>Burkholderiales</taxon>
        <taxon>Comamonadaceae</taxon>
        <taxon>Ramlibacter</taxon>
    </lineage>
</organism>
<evidence type="ECO:0000259" key="9">
    <source>
        <dbReference type="PROSITE" id="PS50110"/>
    </source>
</evidence>
<accession>A0A936ZTX2</accession>
<dbReference type="InterPro" id="IPR035965">
    <property type="entry name" value="PAS-like_dom_sf"/>
</dbReference>
<evidence type="ECO:0000256" key="5">
    <source>
        <dbReference type="ARBA" id="ARBA00022679"/>
    </source>
</evidence>
<dbReference type="NCBIfam" id="TIGR00229">
    <property type="entry name" value="sensory_box"/>
    <property type="match status" value="1"/>
</dbReference>
<protein>
    <recommendedName>
        <fullName evidence="3">histidine kinase</fullName>
        <ecNumber evidence="3">2.7.13.3</ecNumber>
    </recommendedName>
</protein>
<dbReference type="SMART" id="SM00388">
    <property type="entry name" value="HisKA"/>
    <property type="match status" value="1"/>
</dbReference>
<dbReference type="CDD" id="cd00082">
    <property type="entry name" value="HisKA"/>
    <property type="match status" value="1"/>
</dbReference>
<dbReference type="GO" id="GO:0005886">
    <property type="term" value="C:plasma membrane"/>
    <property type="evidence" value="ECO:0007669"/>
    <property type="project" value="UniProtKB-SubCell"/>
</dbReference>
<evidence type="ECO:0000259" key="8">
    <source>
        <dbReference type="PROSITE" id="PS50109"/>
    </source>
</evidence>
<feature type="domain" description="Response regulatory" evidence="9">
    <location>
        <begin position="19"/>
        <end position="135"/>
    </location>
</feature>
<dbReference type="InterPro" id="IPR003594">
    <property type="entry name" value="HATPase_dom"/>
</dbReference>
<evidence type="ECO:0000256" key="1">
    <source>
        <dbReference type="ARBA" id="ARBA00000085"/>
    </source>
</evidence>
<dbReference type="Gene3D" id="3.30.450.20">
    <property type="entry name" value="PAS domain"/>
    <property type="match status" value="1"/>
</dbReference>
<dbReference type="SUPFAM" id="SSF47384">
    <property type="entry name" value="Homodimeric domain of signal transducing histidine kinase"/>
    <property type="match status" value="1"/>
</dbReference>
<gene>
    <name evidence="11" type="ORF">JI739_09315</name>
</gene>
<dbReference type="Gene3D" id="3.40.50.2300">
    <property type="match status" value="2"/>
</dbReference>
<dbReference type="PANTHER" id="PTHR43047">
    <property type="entry name" value="TWO-COMPONENT HISTIDINE PROTEIN KINASE"/>
    <property type="match status" value="1"/>
</dbReference>
<dbReference type="EMBL" id="JAEQNA010000002">
    <property type="protein sequence ID" value="MBL0420539.1"/>
    <property type="molecule type" value="Genomic_DNA"/>
</dbReference>
<keyword evidence="6" id="KW-0418">Kinase</keyword>
<dbReference type="RefSeq" id="WP_201683611.1">
    <property type="nucleotide sequence ID" value="NZ_JAEQNA010000002.1"/>
</dbReference>
<dbReference type="Pfam" id="PF00512">
    <property type="entry name" value="HisKA"/>
    <property type="match status" value="1"/>
</dbReference>
<dbReference type="SMART" id="SM00387">
    <property type="entry name" value="HATPase_c"/>
    <property type="match status" value="1"/>
</dbReference>
<evidence type="ECO:0000256" key="4">
    <source>
        <dbReference type="ARBA" id="ARBA00022553"/>
    </source>
</evidence>
<dbReference type="Gene3D" id="3.30.565.10">
    <property type="entry name" value="Histidine kinase-like ATPase, C-terminal domain"/>
    <property type="match status" value="1"/>
</dbReference>
<dbReference type="GO" id="GO:0000155">
    <property type="term" value="F:phosphorelay sensor kinase activity"/>
    <property type="evidence" value="ECO:0007669"/>
    <property type="project" value="InterPro"/>
</dbReference>
<dbReference type="Pfam" id="PF08448">
    <property type="entry name" value="PAS_4"/>
    <property type="match status" value="1"/>
</dbReference>
<dbReference type="PROSITE" id="PS50112">
    <property type="entry name" value="PAS"/>
    <property type="match status" value="1"/>
</dbReference>
<dbReference type="Proteomes" id="UP000613011">
    <property type="component" value="Unassembled WGS sequence"/>
</dbReference>
<evidence type="ECO:0000256" key="3">
    <source>
        <dbReference type="ARBA" id="ARBA00012438"/>
    </source>
</evidence>
<feature type="modified residue" description="4-aspartylphosphate" evidence="7">
    <location>
        <position position="586"/>
    </location>
</feature>
<evidence type="ECO:0000259" key="10">
    <source>
        <dbReference type="PROSITE" id="PS50112"/>
    </source>
</evidence>
<dbReference type="GO" id="GO:0009927">
    <property type="term" value="F:histidine phosphotransfer kinase activity"/>
    <property type="evidence" value="ECO:0007669"/>
    <property type="project" value="TreeGrafter"/>
</dbReference>
<dbReference type="SMART" id="SM00448">
    <property type="entry name" value="REC"/>
    <property type="match status" value="2"/>
</dbReference>
<dbReference type="InterPro" id="IPR000014">
    <property type="entry name" value="PAS"/>
</dbReference>
<reference evidence="11" key="1">
    <citation type="submission" date="2021-01" db="EMBL/GenBank/DDBJ databases">
        <title>Ramlibacter sp. strain AW1 16S ribosomal RNA gene Genome sequencing and assembly.</title>
        <authorList>
            <person name="Kang M."/>
        </authorList>
    </citation>
    <scope>NUCLEOTIDE SEQUENCE</scope>
    <source>
        <strain evidence="11">AW1</strain>
    </source>
</reference>
<dbReference type="PRINTS" id="PR00344">
    <property type="entry name" value="BCTRLSENSOR"/>
</dbReference>
<keyword evidence="5" id="KW-0808">Transferase</keyword>
<evidence type="ECO:0000256" key="7">
    <source>
        <dbReference type="PROSITE-ProRule" id="PRU00169"/>
    </source>
</evidence>
<dbReference type="Pfam" id="PF02518">
    <property type="entry name" value="HATPase_c"/>
    <property type="match status" value="1"/>
</dbReference>
<feature type="domain" description="Response regulatory" evidence="9">
    <location>
        <begin position="537"/>
        <end position="655"/>
    </location>
</feature>
<evidence type="ECO:0000313" key="11">
    <source>
        <dbReference type="EMBL" id="MBL0420539.1"/>
    </source>
</evidence>
<dbReference type="PANTHER" id="PTHR43047:SF72">
    <property type="entry name" value="OSMOSENSING HISTIDINE PROTEIN KINASE SLN1"/>
    <property type="match status" value="1"/>
</dbReference>
<dbReference type="SUPFAM" id="SSF55785">
    <property type="entry name" value="PYP-like sensor domain (PAS domain)"/>
    <property type="match status" value="1"/>
</dbReference>
<dbReference type="SUPFAM" id="SSF55874">
    <property type="entry name" value="ATPase domain of HSP90 chaperone/DNA topoisomerase II/histidine kinase"/>
    <property type="match status" value="1"/>
</dbReference>
<dbReference type="EC" id="2.7.13.3" evidence="3"/>
<dbReference type="InterPro" id="IPR013656">
    <property type="entry name" value="PAS_4"/>
</dbReference>
<dbReference type="FunFam" id="3.30.565.10:FF:000006">
    <property type="entry name" value="Sensor histidine kinase WalK"/>
    <property type="match status" value="1"/>
</dbReference>
<dbReference type="PROSITE" id="PS50109">
    <property type="entry name" value="HIS_KIN"/>
    <property type="match status" value="1"/>
</dbReference>
<evidence type="ECO:0000256" key="6">
    <source>
        <dbReference type="ARBA" id="ARBA00022777"/>
    </source>
</evidence>
<dbReference type="InterPro" id="IPR011006">
    <property type="entry name" value="CheY-like_superfamily"/>
</dbReference>
<dbReference type="InterPro" id="IPR004358">
    <property type="entry name" value="Sig_transdc_His_kin-like_C"/>
</dbReference>
<evidence type="ECO:0000313" key="12">
    <source>
        <dbReference type="Proteomes" id="UP000613011"/>
    </source>
</evidence>
<evidence type="ECO:0000256" key="2">
    <source>
        <dbReference type="ARBA" id="ARBA00004429"/>
    </source>
</evidence>
<keyword evidence="4 7" id="KW-0597">Phosphoprotein</keyword>
<dbReference type="Gene3D" id="1.10.287.130">
    <property type="match status" value="1"/>
</dbReference>
<name>A0A936ZTX2_9BURK</name>
<keyword evidence="12" id="KW-1185">Reference proteome</keyword>
<dbReference type="SUPFAM" id="SSF52172">
    <property type="entry name" value="CheY-like"/>
    <property type="match status" value="2"/>
</dbReference>
<proteinExistence type="predicted"/>
<dbReference type="SMART" id="SM00091">
    <property type="entry name" value="PAS"/>
    <property type="match status" value="1"/>
</dbReference>